<evidence type="ECO:0000259" key="3">
    <source>
        <dbReference type="PROSITE" id="PS50006"/>
    </source>
</evidence>
<evidence type="ECO:0000256" key="2">
    <source>
        <dbReference type="SAM" id="Phobius"/>
    </source>
</evidence>
<dbReference type="Pfam" id="PF00498">
    <property type="entry name" value="FHA"/>
    <property type="match status" value="1"/>
</dbReference>
<feature type="transmembrane region" description="Helical" evidence="2">
    <location>
        <begin position="178"/>
        <end position="199"/>
    </location>
</feature>
<evidence type="ECO:0000313" key="4">
    <source>
        <dbReference type="EMBL" id="MEB5476741.1"/>
    </source>
</evidence>
<dbReference type="SMART" id="SM00240">
    <property type="entry name" value="FHA"/>
    <property type="match status" value="1"/>
</dbReference>
<accession>A0ABU6DSC5</accession>
<gene>
    <name evidence="4" type="ORF">I2F25_06750</name>
</gene>
<keyword evidence="2" id="KW-0472">Membrane</keyword>
<organism evidence="4 5">
    <name type="scientific">Acinetobacter pollinis</name>
    <dbReference type="NCBI Taxonomy" id="2605270"/>
    <lineage>
        <taxon>Bacteria</taxon>
        <taxon>Pseudomonadati</taxon>
        <taxon>Pseudomonadota</taxon>
        <taxon>Gammaproteobacteria</taxon>
        <taxon>Moraxellales</taxon>
        <taxon>Moraxellaceae</taxon>
        <taxon>Acinetobacter</taxon>
    </lineage>
</organism>
<proteinExistence type="predicted"/>
<keyword evidence="2" id="KW-1133">Transmembrane helix</keyword>
<sequence>MKWTLKALSSELNNSEFNVQEDTLVGRHQSCGLILQSSEISRKHAAFYIKNQTLWLEDLQSSNGTYVNGNKITAQTALKDQDTIQFATLQFILFVENVASKAVLEEKVVDGGMPSLAERAKETPLSKDGMPQNIEVPQPPPIPEGADVHAKESVASKQSSVDSNSVSMPENHETKKNASVGLITIVVILFVALLLWFLFK</sequence>
<dbReference type="SUPFAM" id="SSF49879">
    <property type="entry name" value="SMAD/FHA domain"/>
    <property type="match status" value="1"/>
</dbReference>
<dbReference type="Proteomes" id="UP001339883">
    <property type="component" value="Unassembled WGS sequence"/>
</dbReference>
<feature type="region of interest" description="Disordered" evidence="1">
    <location>
        <begin position="121"/>
        <end position="173"/>
    </location>
</feature>
<reference evidence="4 5" key="1">
    <citation type="submission" date="2019-08" db="EMBL/GenBank/DDBJ databases">
        <title>Five species of Acinetobacter isolated from floral nectar and animal pollinators.</title>
        <authorList>
            <person name="Hendry T.A."/>
        </authorList>
    </citation>
    <scope>NUCLEOTIDE SEQUENCE [LARGE SCALE GENOMIC DNA]</scope>
    <source>
        <strain evidence="4 5">MD18.27</strain>
    </source>
</reference>
<comment type="caution">
    <text evidence="4">The sequence shown here is derived from an EMBL/GenBank/DDBJ whole genome shotgun (WGS) entry which is preliminary data.</text>
</comment>
<dbReference type="PANTHER" id="PTHR23308">
    <property type="entry name" value="NUCLEAR INHIBITOR OF PROTEIN PHOSPHATASE-1"/>
    <property type="match status" value="1"/>
</dbReference>
<feature type="domain" description="FHA" evidence="3">
    <location>
        <begin position="23"/>
        <end position="72"/>
    </location>
</feature>
<keyword evidence="5" id="KW-1185">Reference proteome</keyword>
<evidence type="ECO:0000313" key="5">
    <source>
        <dbReference type="Proteomes" id="UP001339883"/>
    </source>
</evidence>
<dbReference type="PROSITE" id="PS50006">
    <property type="entry name" value="FHA_DOMAIN"/>
    <property type="match status" value="1"/>
</dbReference>
<keyword evidence="2" id="KW-0812">Transmembrane</keyword>
<evidence type="ECO:0000256" key="1">
    <source>
        <dbReference type="SAM" id="MobiDB-lite"/>
    </source>
</evidence>
<dbReference type="InterPro" id="IPR050923">
    <property type="entry name" value="Cell_Proc_Reg/RNA_Proc"/>
</dbReference>
<dbReference type="InterPro" id="IPR000253">
    <property type="entry name" value="FHA_dom"/>
</dbReference>
<dbReference type="Gene3D" id="2.60.200.20">
    <property type="match status" value="1"/>
</dbReference>
<dbReference type="InterPro" id="IPR008984">
    <property type="entry name" value="SMAD_FHA_dom_sf"/>
</dbReference>
<dbReference type="EMBL" id="VTDN01000004">
    <property type="protein sequence ID" value="MEB5476741.1"/>
    <property type="molecule type" value="Genomic_DNA"/>
</dbReference>
<feature type="compositionally biased region" description="Low complexity" evidence="1">
    <location>
        <begin position="155"/>
        <end position="167"/>
    </location>
</feature>
<dbReference type="CDD" id="cd00060">
    <property type="entry name" value="FHA"/>
    <property type="match status" value="1"/>
</dbReference>
<protein>
    <submittedName>
        <fullName evidence="4">FHA domain-containing protein</fullName>
    </submittedName>
</protein>
<name>A0ABU6DSC5_9GAMM</name>
<dbReference type="RefSeq" id="WP_325775205.1">
    <property type="nucleotide sequence ID" value="NZ_VTDN01000004.1"/>
</dbReference>